<organism evidence="7">
    <name type="scientific">Caulobacter sp. (strain K31)</name>
    <dbReference type="NCBI Taxonomy" id="366602"/>
    <lineage>
        <taxon>Bacteria</taxon>
        <taxon>Pseudomonadati</taxon>
        <taxon>Pseudomonadota</taxon>
        <taxon>Alphaproteobacteria</taxon>
        <taxon>Caulobacterales</taxon>
        <taxon>Caulobacteraceae</taxon>
        <taxon>Caulobacter</taxon>
    </lineage>
</organism>
<evidence type="ECO:0000259" key="6">
    <source>
        <dbReference type="Pfam" id="PF04932"/>
    </source>
</evidence>
<feature type="transmembrane region" description="Helical" evidence="5">
    <location>
        <begin position="132"/>
        <end position="157"/>
    </location>
</feature>
<evidence type="ECO:0000313" key="7">
    <source>
        <dbReference type="EMBL" id="ABZ70661.1"/>
    </source>
</evidence>
<dbReference type="GO" id="GO:0016020">
    <property type="term" value="C:membrane"/>
    <property type="evidence" value="ECO:0007669"/>
    <property type="project" value="UniProtKB-SubCell"/>
</dbReference>
<keyword evidence="3 5" id="KW-1133">Transmembrane helix</keyword>
<name>B0T1A4_CAUSK</name>
<dbReference type="AlphaFoldDB" id="B0T1A4"/>
<reference evidence="7" key="1">
    <citation type="submission" date="2008-01" db="EMBL/GenBank/DDBJ databases">
        <title>Complete sequence of chromosome of Caulobacter sp. K31.</title>
        <authorList>
            <consortium name="US DOE Joint Genome Institute"/>
            <person name="Copeland A."/>
            <person name="Lucas S."/>
            <person name="Lapidus A."/>
            <person name="Barry K."/>
            <person name="Glavina del Rio T."/>
            <person name="Dalin E."/>
            <person name="Tice H."/>
            <person name="Pitluck S."/>
            <person name="Bruce D."/>
            <person name="Goodwin L."/>
            <person name="Thompson L.S."/>
            <person name="Brettin T."/>
            <person name="Detter J.C."/>
            <person name="Han C."/>
            <person name="Schmutz J."/>
            <person name="Larimer F."/>
            <person name="Land M."/>
            <person name="Hauser L."/>
            <person name="Kyrpides N."/>
            <person name="Kim E."/>
            <person name="Stephens C."/>
            <person name="Richardson P."/>
        </authorList>
    </citation>
    <scope>NUCLEOTIDE SEQUENCE [LARGE SCALE GENOMIC DNA]</scope>
    <source>
        <strain evidence="7">K31</strain>
    </source>
</reference>
<evidence type="ECO:0000256" key="5">
    <source>
        <dbReference type="SAM" id="Phobius"/>
    </source>
</evidence>
<protein>
    <submittedName>
        <fullName evidence="7">O-antigen polymerase</fullName>
    </submittedName>
</protein>
<comment type="subcellular location">
    <subcellularLocation>
        <location evidence="1">Membrane</location>
        <topology evidence="1">Multi-pass membrane protein</topology>
    </subcellularLocation>
</comment>
<feature type="transmembrane region" description="Helical" evidence="5">
    <location>
        <begin position="223"/>
        <end position="239"/>
    </location>
</feature>
<accession>B0T1A4</accession>
<dbReference type="PANTHER" id="PTHR37422:SF17">
    <property type="entry name" value="O-ANTIGEN LIGASE"/>
    <property type="match status" value="1"/>
</dbReference>
<dbReference type="InterPro" id="IPR051533">
    <property type="entry name" value="WaaL-like"/>
</dbReference>
<dbReference type="PANTHER" id="PTHR37422">
    <property type="entry name" value="TEICHURONIC ACID BIOSYNTHESIS PROTEIN TUAE"/>
    <property type="match status" value="1"/>
</dbReference>
<feature type="domain" description="O-antigen ligase-related" evidence="6">
    <location>
        <begin position="207"/>
        <end position="351"/>
    </location>
</feature>
<dbReference type="Pfam" id="PF04932">
    <property type="entry name" value="Wzy_C"/>
    <property type="match status" value="1"/>
</dbReference>
<feature type="transmembrane region" description="Helical" evidence="5">
    <location>
        <begin position="177"/>
        <end position="195"/>
    </location>
</feature>
<evidence type="ECO:0000256" key="3">
    <source>
        <dbReference type="ARBA" id="ARBA00022989"/>
    </source>
</evidence>
<sequence>MSLARAAAHAPPDRLTFLQIALFVLPVLALLLYSGGWELPLVGETATEAGSALLRIGYLPAYAAGFLLIALRPGSTFRVLIRQPFLIALLIIVVASMFWSVNPDQTARRGFALVCTTLGGVALAARFRWPQLAEVVAAAFAVLIVACFVVCLAFPRIGVMTELFPGAWRGLWREKNGLGGNMAFGFCILSAAALLNPRRARLWWTFAGLALVLVLMSTSKTSLVSLMLGVAAIGFVWIARRSPAAGAAATWTGVTGVVLLGAFILFASDVFFAILGKDATLTGRTKIWSAVMREIEGRPWLGYGYQAVWGDKSGWGPFAWISKNAGFQAQHAHNSWLEQWLGMGLLGLIAWGLFYLQAMTLAVIAVFRDRGALLAFPFLVVYSLVALTESIAVIYNDFRWVLFVAFAAKLAFPDREVEG</sequence>
<dbReference type="eggNOG" id="COG3307">
    <property type="taxonomic scope" value="Bacteria"/>
</dbReference>
<dbReference type="HOGENOM" id="CLU_039809_2_0_5"/>
<dbReference type="KEGG" id="cak:Caul_1531"/>
<feature type="transmembrane region" description="Helical" evidence="5">
    <location>
        <begin position="202"/>
        <end position="217"/>
    </location>
</feature>
<feature type="transmembrane region" description="Helical" evidence="5">
    <location>
        <begin position="340"/>
        <end position="367"/>
    </location>
</feature>
<feature type="transmembrane region" description="Helical" evidence="5">
    <location>
        <begin position="251"/>
        <end position="275"/>
    </location>
</feature>
<dbReference type="STRING" id="366602.Caul_1531"/>
<evidence type="ECO:0000256" key="4">
    <source>
        <dbReference type="ARBA" id="ARBA00023136"/>
    </source>
</evidence>
<proteinExistence type="predicted"/>
<dbReference type="InterPro" id="IPR007016">
    <property type="entry name" value="O-antigen_ligase-rel_domated"/>
</dbReference>
<feature type="transmembrane region" description="Helical" evidence="5">
    <location>
        <begin position="107"/>
        <end position="125"/>
    </location>
</feature>
<dbReference type="EMBL" id="CP000927">
    <property type="protein sequence ID" value="ABZ70661.1"/>
    <property type="molecule type" value="Genomic_DNA"/>
</dbReference>
<evidence type="ECO:0000256" key="2">
    <source>
        <dbReference type="ARBA" id="ARBA00022692"/>
    </source>
</evidence>
<keyword evidence="4 5" id="KW-0472">Membrane</keyword>
<feature type="transmembrane region" description="Helical" evidence="5">
    <location>
        <begin position="374"/>
        <end position="395"/>
    </location>
</feature>
<feature type="transmembrane region" description="Helical" evidence="5">
    <location>
        <begin position="15"/>
        <end position="33"/>
    </location>
</feature>
<keyword evidence="2 5" id="KW-0812">Transmembrane</keyword>
<evidence type="ECO:0000256" key="1">
    <source>
        <dbReference type="ARBA" id="ARBA00004141"/>
    </source>
</evidence>
<gene>
    <name evidence="7" type="ordered locus">Caul_1531</name>
</gene>
<feature type="transmembrane region" description="Helical" evidence="5">
    <location>
        <begin position="83"/>
        <end position="101"/>
    </location>
</feature>
<feature type="transmembrane region" description="Helical" evidence="5">
    <location>
        <begin position="53"/>
        <end position="71"/>
    </location>
</feature>
<dbReference type="OrthoDB" id="4391260at2"/>